<proteinExistence type="predicted"/>
<feature type="transmembrane region" description="Helical" evidence="1">
    <location>
        <begin position="199"/>
        <end position="218"/>
    </location>
</feature>
<keyword evidence="4" id="KW-1185">Reference proteome</keyword>
<keyword evidence="2" id="KW-0732">Signal</keyword>
<reference evidence="4" key="1">
    <citation type="submission" date="2023-08" db="EMBL/GenBank/DDBJ databases">
        <title>Rhodospirillaceae gen. nov., a novel taxon isolated from the Yangtze River Yuezi River estuary sludge.</title>
        <authorList>
            <person name="Ruan L."/>
        </authorList>
    </citation>
    <scope>NUCLEOTIDE SEQUENCE [LARGE SCALE GENOMIC DNA]</scope>
    <source>
        <strain evidence="4">R-7</strain>
    </source>
</reference>
<gene>
    <name evidence="3" type="ORF">Q8A70_24190</name>
</gene>
<evidence type="ECO:0008006" key="5">
    <source>
        <dbReference type="Google" id="ProtNLM"/>
    </source>
</evidence>
<dbReference type="RefSeq" id="WP_379960562.1">
    <property type="nucleotide sequence ID" value="NZ_JAUYVI010000008.1"/>
</dbReference>
<evidence type="ECO:0000313" key="3">
    <source>
        <dbReference type="EMBL" id="MDQ7250811.1"/>
    </source>
</evidence>
<comment type="caution">
    <text evidence="3">The sequence shown here is derived from an EMBL/GenBank/DDBJ whole genome shotgun (WGS) entry which is preliminary data.</text>
</comment>
<name>A0ABU0YUZ8_9PROT</name>
<sequence length="228" mass="22914">MITTRMTPRLLPTAGLALTLMLGSMIGAKAATIEFQEDFSGASEGGYSPGSSGGTGVIGGTQFKVLTGDVDVIGPANYTCVANAAIKCVDLIGSSGQGTIQSTVGIDLHAGDTYTISYTDVLQGFATGSSPSLAYTVSLGSHVFPASSVPSVAVMSFMFTASVDELGALLTFATIGNIDNVHGPVISGITVSSVAATPIPAALPLFASALGGLGFVGWRRRKSARSAA</sequence>
<evidence type="ECO:0000313" key="4">
    <source>
        <dbReference type="Proteomes" id="UP001230156"/>
    </source>
</evidence>
<keyword evidence="1" id="KW-1133">Transmembrane helix</keyword>
<dbReference type="Proteomes" id="UP001230156">
    <property type="component" value="Unassembled WGS sequence"/>
</dbReference>
<accession>A0ABU0YUZ8</accession>
<evidence type="ECO:0000256" key="1">
    <source>
        <dbReference type="SAM" id="Phobius"/>
    </source>
</evidence>
<protein>
    <recommendedName>
        <fullName evidence="5">Secreted protein</fullName>
    </recommendedName>
</protein>
<organism evidence="3 4">
    <name type="scientific">Dongia sedimenti</name>
    <dbReference type="NCBI Taxonomy" id="3064282"/>
    <lineage>
        <taxon>Bacteria</taxon>
        <taxon>Pseudomonadati</taxon>
        <taxon>Pseudomonadota</taxon>
        <taxon>Alphaproteobacteria</taxon>
        <taxon>Rhodospirillales</taxon>
        <taxon>Dongiaceae</taxon>
        <taxon>Dongia</taxon>
    </lineage>
</organism>
<keyword evidence="1" id="KW-0472">Membrane</keyword>
<keyword evidence="1" id="KW-0812">Transmembrane</keyword>
<dbReference type="EMBL" id="JAUYVI010000008">
    <property type="protein sequence ID" value="MDQ7250811.1"/>
    <property type="molecule type" value="Genomic_DNA"/>
</dbReference>
<feature type="signal peptide" evidence="2">
    <location>
        <begin position="1"/>
        <end position="30"/>
    </location>
</feature>
<feature type="chain" id="PRO_5046628351" description="Secreted protein" evidence="2">
    <location>
        <begin position="31"/>
        <end position="228"/>
    </location>
</feature>
<evidence type="ECO:0000256" key="2">
    <source>
        <dbReference type="SAM" id="SignalP"/>
    </source>
</evidence>